<evidence type="ECO:0000313" key="1">
    <source>
        <dbReference type="EMBL" id="GFU22860.1"/>
    </source>
</evidence>
<name>A0A8X6QEN4_NEPPI</name>
<accession>A0A8X6QEN4</accession>
<reference evidence="1" key="1">
    <citation type="submission" date="2020-08" db="EMBL/GenBank/DDBJ databases">
        <title>Multicomponent nature underlies the extraordinary mechanical properties of spider dragline silk.</title>
        <authorList>
            <person name="Kono N."/>
            <person name="Nakamura H."/>
            <person name="Mori M."/>
            <person name="Yoshida Y."/>
            <person name="Ohtoshi R."/>
            <person name="Malay A.D."/>
            <person name="Moran D.A.P."/>
            <person name="Tomita M."/>
            <person name="Numata K."/>
            <person name="Arakawa K."/>
        </authorList>
    </citation>
    <scope>NUCLEOTIDE SEQUENCE</scope>
</reference>
<protein>
    <submittedName>
        <fullName evidence="1">Uncharacterized protein</fullName>
    </submittedName>
</protein>
<dbReference type="Proteomes" id="UP000887013">
    <property type="component" value="Unassembled WGS sequence"/>
</dbReference>
<dbReference type="EMBL" id="BMAW01127827">
    <property type="protein sequence ID" value="GFU22860.1"/>
    <property type="molecule type" value="Genomic_DNA"/>
</dbReference>
<dbReference type="AlphaFoldDB" id="A0A8X6QEN4"/>
<organism evidence="1 2">
    <name type="scientific">Nephila pilipes</name>
    <name type="common">Giant wood spider</name>
    <name type="synonym">Nephila maculata</name>
    <dbReference type="NCBI Taxonomy" id="299642"/>
    <lineage>
        <taxon>Eukaryota</taxon>
        <taxon>Metazoa</taxon>
        <taxon>Ecdysozoa</taxon>
        <taxon>Arthropoda</taxon>
        <taxon>Chelicerata</taxon>
        <taxon>Arachnida</taxon>
        <taxon>Araneae</taxon>
        <taxon>Araneomorphae</taxon>
        <taxon>Entelegynae</taxon>
        <taxon>Araneoidea</taxon>
        <taxon>Nephilidae</taxon>
        <taxon>Nephila</taxon>
    </lineage>
</organism>
<feature type="non-terminal residue" evidence="1">
    <location>
        <position position="36"/>
    </location>
</feature>
<comment type="caution">
    <text evidence="1">The sequence shown here is derived from an EMBL/GenBank/DDBJ whole genome shotgun (WGS) entry which is preliminary data.</text>
</comment>
<sequence length="36" mass="3947">MKTMSIADCPFTSDHSAVLNDWVPSPVNNSTPKDLK</sequence>
<keyword evidence="2" id="KW-1185">Reference proteome</keyword>
<gene>
    <name evidence="1" type="ORF">NPIL_432761</name>
</gene>
<evidence type="ECO:0000313" key="2">
    <source>
        <dbReference type="Proteomes" id="UP000887013"/>
    </source>
</evidence>
<proteinExistence type="predicted"/>